<dbReference type="Pfam" id="PF02830">
    <property type="entry name" value="V4R"/>
    <property type="match status" value="1"/>
</dbReference>
<comment type="caution">
    <text evidence="2">The sequence shown here is derived from an EMBL/GenBank/DDBJ whole genome shotgun (WGS) entry which is preliminary data.</text>
</comment>
<sequence length="185" mass="20976">MSSNMILPIHEVLETYAGAEERDRIFQEAGLKFLPSPQDPVRERLVAQLHQGIRRDLPEIWRDIMVTAGEKAAQVVLDYRLDASARDLLRRLPWSLATWMLVRTTTQSAWTFSGSGDFRVLRTSMLEISNNPVTRSETSDVPVCLFQQTVLENVFARAVDIRLRCQETQCCAAGGESCRFELSMA</sequence>
<dbReference type="SUPFAM" id="SSF111126">
    <property type="entry name" value="Ligand-binding domain in the NO signalling and Golgi transport"/>
    <property type="match status" value="1"/>
</dbReference>
<evidence type="ECO:0000313" key="2">
    <source>
        <dbReference type="EMBL" id="MBM2419484.1"/>
    </source>
</evidence>
<gene>
    <name evidence="2" type="primary">bchJ</name>
    <name evidence="2" type="ORF">JQX48_21070</name>
</gene>
<dbReference type="NCBIfam" id="TIGR02019">
    <property type="entry name" value="BchJ"/>
    <property type="match status" value="1"/>
</dbReference>
<proteinExistence type="predicted"/>
<feature type="domain" description="4-vinyl reductase 4VR" evidence="1">
    <location>
        <begin position="127"/>
        <end position="182"/>
    </location>
</feature>
<accession>A0ABS2A2A6</accession>
<organism evidence="2 3">
    <name type="scientific">Marivita cryptomonadis</name>
    <dbReference type="NCBI Taxonomy" id="505252"/>
    <lineage>
        <taxon>Bacteria</taxon>
        <taxon>Pseudomonadati</taxon>
        <taxon>Pseudomonadota</taxon>
        <taxon>Alphaproteobacteria</taxon>
        <taxon>Rhodobacterales</taxon>
        <taxon>Roseobacteraceae</taxon>
        <taxon>Marivita</taxon>
    </lineage>
</organism>
<dbReference type="RefSeq" id="WP_176234535.1">
    <property type="nucleotide sequence ID" value="NZ_JAFBWU010000019.1"/>
</dbReference>
<dbReference type="InterPro" id="IPR004096">
    <property type="entry name" value="V4R"/>
</dbReference>
<keyword evidence="3" id="KW-1185">Reference proteome</keyword>
<dbReference type="PANTHER" id="PTHR35090:SF1">
    <property type="entry name" value="SLR0144 PROTEIN"/>
    <property type="match status" value="1"/>
</dbReference>
<reference evidence="2 3" key="1">
    <citation type="submission" date="2021-01" db="EMBL/GenBank/DDBJ databases">
        <title>Diatom-associated Roseobacters Show Island Model of Population Structure.</title>
        <authorList>
            <person name="Qu L."/>
            <person name="Feng X."/>
            <person name="Chen Y."/>
            <person name="Li L."/>
            <person name="Wang X."/>
            <person name="Hu Z."/>
            <person name="Wang H."/>
            <person name="Luo H."/>
        </authorList>
    </citation>
    <scope>NUCLEOTIDE SEQUENCE [LARGE SCALE GENOMIC DNA]</scope>
    <source>
        <strain evidence="2 3">CC28-63</strain>
    </source>
</reference>
<evidence type="ECO:0000313" key="3">
    <source>
        <dbReference type="Proteomes" id="UP000809440"/>
    </source>
</evidence>
<evidence type="ECO:0000259" key="1">
    <source>
        <dbReference type="Pfam" id="PF02830"/>
    </source>
</evidence>
<protein>
    <submittedName>
        <fullName evidence="2">Bacteriochlorophyll 4-vinyl reductase</fullName>
    </submittedName>
</protein>
<name>A0ABS2A2A6_9RHOB</name>
<dbReference type="PANTHER" id="PTHR35090">
    <property type="entry name" value="DNA-DIRECTED RNA POLYMERASE SUBUNIT I"/>
    <property type="match status" value="1"/>
</dbReference>
<dbReference type="Proteomes" id="UP000809440">
    <property type="component" value="Unassembled WGS sequence"/>
</dbReference>
<dbReference type="EMBL" id="JAFBXF010000019">
    <property type="protein sequence ID" value="MBM2419484.1"/>
    <property type="molecule type" value="Genomic_DNA"/>
</dbReference>
<dbReference type="InterPro" id="IPR010249">
    <property type="entry name" value="BchJ"/>
</dbReference>
<dbReference type="GeneID" id="62643070"/>
<dbReference type="Gene3D" id="3.30.1380.20">
    <property type="entry name" value="Trafficking protein particle complex subunit 3"/>
    <property type="match status" value="1"/>
</dbReference>
<dbReference type="InterPro" id="IPR024096">
    <property type="entry name" value="NO_sig/Golgi_transp_ligand-bd"/>
</dbReference>